<organism evidence="1">
    <name type="scientific">Oryza glumipatula</name>
    <dbReference type="NCBI Taxonomy" id="40148"/>
    <lineage>
        <taxon>Eukaryota</taxon>
        <taxon>Viridiplantae</taxon>
        <taxon>Streptophyta</taxon>
        <taxon>Embryophyta</taxon>
        <taxon>Tracheophyta</taxon>
        <taxon>Spermatophyta</taxon>
        <taxon>Magnoliopsida</taxon>
        <taxon>Liliopsida</taxon>
        <taxon>Poales</taxon>
        <taxon>Poaceae</taxon>
        <taxon>BOP clade</taxon>
        <taxon>Oryzoideae</taxon>
        <taxon>Oryzeae</taxon>
        <taxon>Oryzinae</taxon>
        <taxon>Oryza</taxon>
    </lineage>
</organism>
<sequence>MVQFSIKIDHKKHGKLGSENKTPNPHIFLINIDHERDVRDSPRVFPKKTEMGPAQLVYAML</sequence>
<dbReference type="AlphaFoldDB" id="A0A0D9Y4D8"/>
<protein>
    <submittedName>
        <fullName evidence="1">Uncharacterized protein</fullName>
    </submittedName>
</protein>
<evidence type="ECO:0000313" key="1">
    <source>
        <dbReference type="EnsemblPlants" id="OGLUM01G06290.1"/>
    </source>
</evidence>
<accession>A0A0D9Y4D8</accession>
<proteinExistence type="predicted"/>
<dbReference type="HOGENOM" id="CLU_2926356_0_0_1"/>
<dbReference type="Gramene" id="OGLUM01G06290.1">
    <property type="protein sequence ID" value="OGLUM01G06290.1"/>
    <property type="gene ID" value="OGLUM01G06290"/>
</dbReference>
<name>A0A0D9Y4D8_9ORYZ</name>
<reference evidence="1" key="3">
    <citation type="submission" date="2018-05" db="EMBL/GenBank/DDBJ databases">
        <title>OgluRS3 (Oryza glumaepatula Reference Sequence Version 3).</title>
        <authorList>
            <person name="Zhang J."/>
            <person name="Kudrna D."/>
            <person name="Lee S."/>
            <person name="Talag J."/>
            <person name="Welchert J."/>
            <person name="Wing R.A."/>
        </authorList>
    </citation>
    <scope>NUCLEOTIDE SEQUENCE [LARGE SCALE GENOMIC DNA]</scope>
</reference>
<dbReference type="Proteomes" id="UP000026961">
    <property type="component" value="Chromosome 1"/>
</dbReference>
<reference evidence="1" key="2">
    <citation type="submission" date="2015-04" db="UniProtKB">
        <authorList>
            <consortium name="EnsemblPlants"/>
        </authorList>
    </citation>
    <scope>IDENTIFICATION</scope>
</reference>
<dbReference type="EnsemblPlants" id="OGLUM01G06290.1">
    <property type="protein sequence ID" value="OGLUM01G06290.1"/>
    <property type="gene ID" value="OGLUM01G06290"/>
</dbReference>
<keyword evidence="2" id="KW-1185">Reference proteome</keyword>
<evidence type="ECO:0000313" key="2">
    <source>
        <dbReference type="Proteomes" id="UP000026961"/>
    </source>
</evidence>
<reference evidence="1" key="1">
    <citation type="submission" date="2013-08" db="EMBL/GenBank/DDBJ databases">
        <title>Oryza genome evolution.</title>
        <authorList>
            <person name="Wing R.A."/>
            <person name="Panaud O."/>
            <person name="Oliveira A.C."/>
        </authorList>
    </citation>
    <scope>NUCLEOTIDE SEQUENCE</scope>
</reference>